<dbReference type="PANTHER" id="PTHR35336:SF5">
    <property type="entry name" value="ADENOSYLCOBINAMIDE AMIDOHYDROLASE"/>
    <property type="match status" value="1"/>
</dbReference>
<keyword evidence="2" id="KW-1185">Reference proteome</keyword>
<reference evidence="1 2" key="1">
    <citation type="journal article" date="2021" name="Microorganisms">
        <title>Bacterial Dimethylsulfoniopropionate Biosynthesis in the East China Sea.</title>
        <authorList>
            <person name="Liu J."/>
            <person name="Zhang Y."/>
            <person name="Liu J."/>
            <person name="Zhong H."/>
            <person name="Williams B.T."/>
            <person name="Zheng Y."/>
            <person name="Curson A.R.J."/>
            <person name="Sun C."/>
            <person name="Sun H."/>
            <person name="Song D."/>
            <person name="Wagner Mackenzie B."/>
            <person name="Bermejo Martinez A."/>
            <person name="Todd J.D."/>
            <person name="Zhang X.H."/>
        </authorList>
    </citation>
    <scope>NUCLEOTIDE SEQUENCE [LARGE SCALE GENOMIC DNA]</scope>
    <source>
        <strain evidence="1 2">ESS08</strain>
    </source>
</reference>
<dbReference type="Proteomes" id="UP000761411">
    <property type="component" value="Unassembled WGS sequence"/>
</dbReference>
<accession>A0A944CJM7</accession>
<evidence type="ECO:0000313" key="1">
    <source>
        <dbReference type="EMBL" id="MBS8263877.1"/>
    </source>
</evidence>
<name>A0A944CJM7_9BACI</name>
<proteinExistence type="predicted"/>
<gene>
    <name evidence="1" type="ORF">DYI25_05425</name>
</gene>
<organism evidence="1 2">
    <name type="scientific">Mesobacillus boroniphilus</name>
    <dbReference type="NCBI Taxonomy" id="308892"/>
    <lineage>
        <taxon>Bacteria</taxon>
        <taxon>Bacillati</taxon>
        <taxon>Bacillota</taxon>
        <taxon>Bacilli</taxon>
        <taxon>Bacillales</taxon>
        <taxon>Bacillaceae</taxon>
        <taxon>Mesobacillus</taxon>
    </lineage>
</organism>
<dbReference type="PANTHER" id="PTHR35336">
    <property type="entry name" value="ADENOSYLCOBINAMIDE AMIDOHYDROLASE"/>
    <property type="match status" value="1"/>
</dbReference>
<comment type="caution">
    <text evidence="1">The sequence shown here is derived from an EMBL/GenBank/DDBJ whole genome shotgun (WGS) entry which is preliminary data.</text>
</comment>
<evidence type="ECO:0000313" key="2">
    <source>
        <dbReference type="Proteomes" id="UP000761411"/>
    </source>
</evidence>
<dbReference type="AlphaFoldDB" id="A0A944CJM7"/>
<dbReference type="EMBL" id="QTKX01000001">
    <property type="protein sequence ID" value="MBS8263877.1"/>
    <property type="molecule type" value="Genomic_DNA"/>
</dbReference>
<sequence length="266" mass="29165">MFLNNKVNSHNLQTSIQKQIHSKVAAQEMRRVPAACSDDAEQVEIGESHLKMTGDFVVLNSPIPLKTMSSGVVGAGTGWYRTFVNRHVDKGYDCSDHRKEMIHYLKGQGFEPGETVGMMTAVMLEDVCYKQYQEEGFSVFIVVTAGTGNAVDASKSSEYYSDDMSPGTINIWIFISGELTEEAFIQSIMTATEAKTKTLHDLEIRDRLSGTVATGTSTDSILIASTHCGQKLDYAGTITPLGRIIGKGVHECTAEAIRNSKKRVKI</sequence>
<evidence type="ECO:0008006" key="3">
    <source>
        <dbReference type="Google" id="ProtNLM"/>
    </source>
</evidence>
<protein>
    <recommendedName>
        <fullName evidence="3">Adenosylcobinamide amidohydrolase</fullName>
    </recommendedName>
</protein>
<dbReference type="Pfam" id="PF01955">
    <property type="entry name" value="CbiZ"/>
    <property type="match status" value="1"/>
</dbReference>
<dbReference type="InterPro" id="IPR052209">
    <property type="entry name" value="CbiZ"/>
</dbReference>
<dbReference type="InterPro" id="IPR002808">
    <property type="entry name" value="AdoCbi_amidolase"/>
</dbReference>
<dbReference type="RefSeq" id="WP_213367407.1">
    <property type="nucleotide sequence ID" value="NZ_QTKX01000001.1"/>
</dbReference>